<comment type="subcellular location">
    <subcellularLocation>
        <location evidence="1">Mitochondrion</location>
    </subcellularLocation>
</comment>
<dbReference type="InterPro" id="IPR006571">
    <property type="entry name" value="TLDc_dom"/>
</dbReference>
<sequence length="387" mass="41789">MGKKQSLRSKATQIVSVLLNPISDSDTLKHPPPPPPPPPPPSDEVGGLGLGGTTIESEKTEEGSNDLVDGPDTSSFSAFLYSFLSSSDAGGDNNNAKVHGQSDGKVASGDGDSPLPDSSMKESNGGKKSLFSRSKQSLGRAIRARIGGFRHLGRKENSSEMNSDDGNGSGLNGVEMNHLVPVKGKESESVSLVNMPEISEPSMLLSDVMRRTLYAYLPALVHGRKWLLLYSTWRNGISLSTLYRRSMLWPGLSLLVVGDRRGAVFGSLVEAPLRPSNKKYQGTNSTFVFTNISGDPVIYRPTGFNRYFTLCNSEFLAIGGGSHFALYLDGDLLNGSSSVSETYGNPCLANSQDFEVKEIELWGFVYASKYDEVLAFSRTEAPGICRW</sequence>
<evidence type="ECO:0000256" key="2">
    <source>
        <dbReference type="ARBA" id="ARBA00009540"/>
    </source>
</evidence>
<feature type="region of interest" description="Disordered" evidence="5">
    <location>
        <begin position="89"/>
        <end position="138"/>
    </location>
</feature>
<dbReference type="EMBL" id="JASCZI010273150">
    <property type="protein sequence ID" value="MED6224322.1"/>
    <property type="molecule type" value="Genomic_DNA"/>
</dbReference>
<feature type="domain" description="TLDc" evidence="6">
    <location>
        <begin position="203"/>
        <end position="365"/>
    </location>
</feature>
<evidence type="ECO:0000256" key="4">
    <source>
        <dbReference type="ARBA" id="ARBA00040604"/>
    </source>
</evidence>
<evidence type="ECO:0000313" key="7">
    <source>
        <dbReference type="EMBL" id="MED6224322.1"/>
    </source>
</evidence>
<keyword evidence="8" id="KW-1185">Reference proteome</keyword>
<protein>
    <recommendedName>
        <fullName evidence="4">Oxidation resistance protein 1</fullName>
    </recommendedName>
</protein>
<dbReference type="PANTHER" id="PTHR23354:SF62">
    <property type="entry name" value="MUSTARD, ISOFORM V"/>
    <property type="match status" value="1"/>
</dbReference>
<dbReference type="PANTHER" id="PTHR23354">
    <property type="entry name" value="NUCLEOLAR PROTEIN 7/ESTROGEN RECEPTOR COACTIVATOR-RELATED"/>
    <property type="match status" value="1"/>
</dbReference>
<feature type="region of interest" description="Disordered" evidence="5">
    <location>
        <begin position="1"/>
        <end position="71"/>
    </location>
</feature>
<evidence type="ECO:0000313" key="8">
    <source>
        <dbReference type="Proteomes" id="UP001341840"/>
    </source>
</evidence>
<evidence type="ECO:0000256" key="1">
    <source>
        <dbReference type="ARBA" id="ARBA00004173"/>
    </source>
</evidence>
<dbReference type="SUPFAM" id="SSF101447">
    <property type="entry name" value="Formin homology 2 domain (FH2 domain)"/>
    <property type="match status" value="1"/>
</dbReference>
<accession>A0ABU6ZQP7</accession>
<evidence type="ECO:0000259" key="6">
    <source>
        <dbReference type="PROSITE" id="PS51886"/>
    </source>
</evidence>
<dbReference type="Proteomes" id="UP001341840">
    <property type="component" value="Unassembled WGS sequence"/>
</dbReference>
<evidence type="ECO:0000256" key="3">
    <source>
        <dbReference type="ARBA" id="ARBA00023128"/>
    </source>
</evidence>
<dbReference type="PROSITE" id="PS51886">
    <property type="entry name" value="TLDC"/>
    <property type="match status" value="1"/>
</dbReference>
<dbReference type="SMART" id="SM00584">
    <property type="entry name" value="TLDc"/>
    <property type="match status" value="1"/>
</dbReference>
<proteinExistence type="inferred from homology"/>
<organism evidence="7 8">
    <name type="scientific">Stylosanthes scabra</name>
    <dbReference type="NCBI Taxonomy" id="79078"/>
    <lineage>
        <taxon>Eukaryota</taxon>
        <taxon>Viridiplantae</taxon>
        <taxon>Streptophyta</taxon>
        <taxon>Embryophyta</taxon>
        <taxon>Tracheophyta</taxon>
        <taxon>Spermatophyta</taxon>
        <taxon>Magnoliopsida</taxon>
        <taxon>eudicotyledons</taxon>
        <taxon>Gunneridae</taxon>
        <taxon>Pentapetalae</taxon>
        <taxon>rosids</taxon>
        <taxon>fabids</taxon>
        <taxon>Fabales</taxon>
        <taxon>Fabaceae</taxon>
        <taxon>Papilionoideae</taxon>
        <taxon>50 kb inversion clade</taxon>
        <taxon>dalbergioids sensu lato</taxon>
        <taxon>Dalbergieae</taxon>
        <taxon>Pterocarpus clade</taxon>
        <taxon>Stylosanthes</taxon>
    </lineage>
</organism>
<feature type="compositionally biased region" description="Low complexity" evidence="5">
    <location>
        <begin position="108"/>
        <end position="118"/>
    </location>
</feature>
<name>A0ABU6ZQP7_9FABA</name>
<gene>
    <name evidence="7" type="ORF">PIB30_082869</name>
</gene>
<comment type="caution">
    <text evidence="7">The sequence shown here is derived from an EMBL/GenBank/DDBJ whole genome shotgun (WGS) entry which is preliminary data.</text>
</comment>
<reference evidence="7 8" key="1">
    <citation type="journal article" date="2023" name="Plants (Basel)">
        <title>Bridging the Gap: Combining Genomics and Transcriptomics Approaches to Understand Stylosanthes scabra, an Orphan Legume from the Brazilian Caatinga.</title>
        <authorList>
            <person name="Ferreira-Neto J.R.C."/>
            <person name="da Silva M.D."/>
            <person name="Binneck E."/>
            <person name="de Melo N.F."/>
            <person name="da Silva R.H."/>
            <person name="de Melo A.L.T.M."/>
            <person name="Pandolfi V."/>
            <person name="Bustamante F.O."/>
            <person name="Brasileiro-Vidal A.C."/>
            <person name="Benko-Iseppon A.M."/>
        </authorList>
    </citation>
    <scope>NUCLEOTIDE SEQUENCE [LARGE SCALE GENOMIC DNA]</scope>
    <source>
        <tissue evidence="7">Leaves</tissue>
    </source>
</reference>
<dbReference type="Pfam" id="PF07534">
    <property type="entry name" value="TLD"/>
    <property type="match status" value="1"/>
</dbReference>
<feature type="compositionally biased region" description="Pro residues" evidence="5">
    <location>
        <begin position="30"/>
        <end position="42"/>
    </location>
</feature>
<evidence type="ECO:0000256" key="5">
    <source>
        <dbReference type="SAM" id="MobiDB-lite"/>
    </source>
</evidence>
<comment type="similarity">
    <text evidence="2">Belongs to the OXR1 family.</text>
</comment>
<keyword evidence="3" id="KW-0496">Mitochondrion</keyword>